<feature type="transmembrane region" description="Helical" evidence="1">
    <location>
        <begin position="99"/>
        <end position="121"/>
    </location>
</feature>
<dbReference type="GeneID" id="9751737"/>
<dbReference type="KEGG" id="vdi:Vdis_0808"/>
<sequence>MAIKYDVRPRLGIRFSLPVNIIMFIGFLIISPLLLFLFLVLITIGIQPLLALTLTLGSLLMSYINVVVAEVTYYVPFNPFMDFMKLFPMPIIIQRIDKLFLEVNIGGAVIPITISIYLISTYLIHDVLILASFIVSLIISSLVIWQSARLIPGIGIALPTALPVLLTLMFTLISTAIFHANPLAFSYSLGSLSTLLGADILNIKKVIRSMRGYVSIGGAGVFDGIYITGLTSLILASLYKVLL</sequence>
<keyword evidence="1" id="KW-1133">Transmembrane helix</keyword>
<feature type="transmembrane region" description="Helical" evidence="1">
    <location>
        <begin position="21"/>
        <end position="44"/>
    </location>
</feature>
<organism evidence="2 3">
    <name type="scientific">Vulcanisaeta distributa (strain DSM 14429 / JCM 11212 / NBRC 100878 / IC-017)</name>
    <dbReference type="NCBI Taxonomy" id="572478"/>
    <lineage>
        <taxon>Archaea</taxon>
        <taxon>Thermoproteota</taxon>
        <taxon>Thermoprotei</taxon>
        <taxon>Thermoproteales</taxon>
        <taxon>Thermoproteaceae</taxon>
        <taxon>Vulcanisaeta</taxon>
    </lineage>
</organism>
<feature type="transmembrane region" description="Helical" evidence="1">
    <location>
        <begin position="184"/>
        <end position="201"/>
    </location>
</feature>
<dbReference type="EMBL" id="CP002100">
    <property type="protein sequence ID" value="ADN50200.1"/>
    <property type="molecule type" value="Genomic_DNA"/>
</dbReference>
<feature type="transmembrane region" description="Helical" evidence="1">
    <location>
        <begin position="213"/>
        <end position="239"/>
    </location>
</feature>
<reference evidence="3" key="2">
    <citation type="journal article" date="2010" name="Stand. Genomic Sci.">
        <title>Complete genome sequence of Vulcanisaeta distributa type strain (IC-017T).</title>
        <authorList>
            <person name="Mavromatis K."/>
            <person name="Sikorski J."/>
            <person name="Pabst E."/>
            <person name="Teshima H."/>
            <person name="Lapidus A."/>
            <person name="Lucas S."/>
            <person name="Nolan M."/>
            <person name="Glavina Del Rio T."/>
            <person name="Cheng J."/>
            <person name="Bruce D."/>
            <person name="Goodwin L."/>
            <person name="Pitluck S."/>
            <person name="Liolios K."/>
            <person name="Ivanova N."/>
            <person name="Mikhailova N."/>
            <person name="Pati A."/>
            <person name="Chen A."/>
            <person name="Palaniappan K."/>
            <person name="Land M."/>
            <person name="Hauser L."/>
            <person name="Chang Y."/>
            <person name="Jeffries C."/>
            <person name="Rohde M."/>
            <person name="Spring S."/>
            <person name="Goker M."/>
            <person name="Wirth R."/>
            <person name="Woyke T."/>
            <person name="Bristow J."/>
            <person name="Eisen J."/>
            <person name="Markowitz V."/>
            <person name="Hugenholtz P."/>
            <person name="Klenk H."/>
            <person name="Kyrpides N."/>
        </authorList>
    </citation>
    <scope>NUCLEOTIDE SEQUENCE [LARGE SCALE GENOMIC DNA]</scope>
    <source>
        <strain evidence="3">DSM 14429 / JCM 11212 / NBRC 100878 / IC-017</strain>
    </source>
</reference>
<feature type="transmembrane region" description="Helical" evidence="1">
    <location>
        <begin position="157"/>
        <end position="178"/>
    </location>
</feature>
<protein>
    <recommendedName>
        <fullName evidence="4">DUF1614 domain-containing protein</fullName>
    </recommendedName>
</protein>
<evidence type="ECO:0008006" key="4">
    <source>
        <dbReference type="Google" id="ProtNLM"/>
    </source>
</evidence>
<dbReference type="Proteomes" id="UP000006681">
    <property type="component" value="Chromosome"/>
</dbReference>
<dbReference type="RefSeq" id="WP_013335925.1">
    <property type="nucleotide sequence ID" value="NC_014537.1"/>
</dbReference>
<evidence type="ECO:0000313" key="2">
    <source>
        <dbReference type="EMBL" id="ADN50200.1"/>
    </source>
</evidence>
<keyword evidence="3" id="KW-1185">Reference proteome</keyword>
<dbReference type="Pfam" id="PF07758">
    <property type="entry name" value="DUF1614"/>
    <property type="match status" value="1"/>
</dbReference>
<dbReference type="OrthoDB" id="46118at2157"/>
<keyword evidence="1" id="KW-0812">Transmembrane</keyword>
<accession>E1QNV4</accession>
<dbReference type="HOGENOM" id="CLU_082100_0_0_2"/>
<proteinExistence type="predicted"/>
<dbReference type="eggNOG" id="arCOG02159">
    <property type="taxonomic scope" value="Archaea"/>
</dbReference>
<dbReference type="InterPro" id="IPR011672">
    <property type="entry name" value="DUF1614"/>
</dbReference>
<evidence type="ECO:0000313" key="3">
    <source>
        <dbReference type="Proteomes" id="UP000006681"/>
    </source>
</evidence>
<name>E1QNV4_VULDI</name>
<dbReference type="AlphaFoldDB" id="E1QNV4"/>
<evidence type="ECO:0000256" key="1">
    <source>
        <dbReference type="SAM" id="Phobius"/>
    </source>
</evidence>
<gene>
    <name evidence="2" type="ordered locus">Vdis_0808</name>
</gene>
<keyword evidence="1" id="KW-0472">Membrane</keyword>
<feature type="transmembrane region" description="Helical" evidence="1">
    <location>
        <begin position="127"/>
        <end position="145"/>
    </location>
</feature>
<feature type="transmembrane region" description="Helical" evidence="1">
    <location>
        <begin position="50"/>
        <end position="75"/>
    </location>
</feature>
<dbReference type="STRING" id="572478.Vdis_0808"/>
<reference evidence="2 3" key="1">
    <citation type="journal article" date="2010" name="Stand. Genomic Sci.">
        <title>Complete genome sequence of Vulcanisaeta distributa type strain (IC-017).</title>
        <authorList>
            <person name="Mavromatis K."/>
            <person name="Sikorski J."/>
            <person name="Pabst E."/>
            <person name="Teshima H."/>
            <person name="Lapidus A."/>
            <person name="Lucas S."/>
            <person name="Nolan M."/>
            <person name="Glavina Del Rio T."/>
            <person name="Cheng J.F."/>
            <person name="Bruce D."/>
            <person name="Goodwin L."/>
            <person name="Pitluck S."/>
            <person name="Liolios K."/>
            <person name="Ivanova N."/>
            <person name="Mikhailova N."/>
            <person name="Pati A."/>
            <person name="Chen A."/>
            <person name="Palaniappan K."/>
            <person name="Land M."/>
            <person name="Hauser L."/>
            <person name="Chang Y.J."/>
            <person name="Jeffries C.D."/>
            <person name="Rohde M."/>
            <person name="Spring S."/>
            <person name="Goker M."/>
            <person name="Wirth R."/>
            <person name="Woyke T."/>
            <person name="Bristow J."/>
            <person name="Eisen J.A."/>
            <person name="Markowitz V."/>
            <person name="Hugenholtz P."/>
            <person name="Klenk H.P."/>
            <person name="Kyrpides N.C."/>
        </authorList>
    </citation>
    <scope>NUCLEOTIDE SEQUENCE [LARGE SCALE GENOMIC DNA]</scope>
    <source>
        <strain evidence="3">DSM 14429 / JCM 11212 / NBRC 100878 / IC-017</strain>
    </source>
</reference>